<sequence>MLSRFKTLAIAVPFAFVLASCDEIYSPLKEAHTVDAEVDEVYGPHPLNLKVGGFSTNREEGPRNVNDFKNAREFRQALTSLAPELCSEEDKLGTCLQRLRNEENDKANGLFQGVAGLTGRTFLRVGQSTIKEGGRFRRANVTIKGQITPYCLHDSKKRGYAYDARNAKMHICVIVKTTIEHPGVNAFTAQKDPETLYQYFHVAARKNVGVDDGAGGSADNAFPKAAAATKLKIPQSLPDSFTPPLTHKLYAWGEAIRVMNYWETTKADANGDPIWDNNQKYARQSNGAPPTNAPQRIKAFFALDPEACIDMLFLGPPPSDLQGYTGGVSYCLGRCDFPPIVNTR</sequence>
<keyword evidence="2" id="KW-1185">Reference proteome</keyword>
<evidence type="ECO:0008006" key="3">
    <source>
        <dbReference type="Google" id="ProtNLM"/>
    </source>
</evidence>
<name>A0A9X1FZE4_9RHOB</name>
<reference evidence="1" key="1">
    <citation type="submission" date="2021-07" db="EMBL/GenBank/DDBJ databases">
        <title>Roseobacter insulae sp. nov., isolated from a tidal flat.</title>
        <authorList>
            <person name="Park S."/>
            <person name="Yoon J.-H."/>
        </authorList>
    </citation>
    <scope>NUCLEOTIDE SEQUENCE</scope>
    <source>
        <strain evidence="1">YSTF-M11</strain>
    </source>
</reference>
<evidence type="ECO:0000313" key="1">
    <source>
        <dbReference type="EMBL" id="MBW4710192.1"/>
    </source>
</evidence>
<proteinExistence type="predicted"/>
<dbReference type="PROSITE" id="PS51257">
    <property type="entry name" value="PROKAR_LIPOPROTEIN"/>
    <property type="match status" value="1"/>
</dbReference>
<protein>
    <recommendedName>
        <fullName evidence="3">Lipoprotein</fullName>
    </recommendedName>
</protein>
<comment type="caution">
    <text evidence="1">The sequence shown here is derived from an EMBL/GenBank/DDBJ whole genome shotgun (WGS) entry which is preliminary data.</text>
</comment>
<accession>A0A9X1FZE4</accession>
<dbReference type="AlphaFoldDB" id="A0A9X1FZE4"/>
<dbReference type="EMBL" id="JAHXDN010000006">
    <property type="protein sequence ID" value="MBW4710192.1"/>
    <property type="molecule type" value="Genomic_DNA"/>
</dbReference>
<gene>
    <name evidence="1" type="ORF">KX928_20590</name>
</gene>
<organism evidence="1 2">
    <name type="scientific">Roseobacter insulae</name>
    <dbReference type="NCBI Taxonomy" id="2859783"/>
    <lineage>
        <taxon>Bacteria</taxon>
        <taxon>Pseudomonadati</taxon>
        <taxon>Pseudomonadota</taxon>
        <taxon>Alphaproteobacteria</taxon>
        <taxon>Rhodobacterales</taxon>
        <taxon>Roseobacteraceae</taxon>
        <taxon>Roseobacter</taxon>
    </lineage>
</organism>
<dbReference type="RefSeq" id="WP_219506418.1">
    <property type="nucleotide sequence ID" value="NZ_JAHXDN010000006.1"/>
</dbReference>
<evidence type="ECO:0000313" key="2">
    <source>
        <dbReference type="Proteomes" id="UP001138661"/>
    </source>
</evidence>
<dbReference type="Proteomes" id="UP001138661">
    <property type="component" value="Unassembled WGS sequence"/>
</dbReference>